<comment type="caution">
    <text evidence="2">The sequence shown here is derived from an EMBL/GenBank/DDBJ whole genome shotgun (WGS) entry which is preliminary data.</text>
</comment>
<dbReference type="EMBL" id="LIXZ01000012">
    <property type="protein sequence ID" value="KPL58768.1"/>
    <property type="molecule type" value="Genomic_DNA"/>
</dbReference>
<dbReference type="RefSeq" id="WP_060673245.1">
    <property type="nucleotide sequence ID" value="NZ_LIXZ01000012.1"/>
</dbReference>
<reference evidence="2 3" key="1">
    <citation type="submission" date="2015-08" db="EMBL/GenBank/DDBJ databases">
        <title>Draft Genome Sequence of Bacillus vietnamensis UCD-SED5.</title>
        <authorList>
            <person name="Lee R.D."/>
            <person name="Jospin G."/>
            <person name="Lang J.M."/>
            <person name="Coil D.A."/>
            <person name="Eisen J.A."/>
        </authorList>
    </citation>
    <scope>NUCLEOTIDE SEQUENCE [LARGE SCALE GENOMIC DNA]</scope>
    <source>
        <strain evidence="2 3">UCD-SED5</strain>
    </source>
</reference>
<feature type="transmembrane region" description="Helical" evidence="1">
    <location>
        <begin position="6"/>
        <end position="23"/>
    </location>
</feature>
<organism evidence="2 3">
    <name type="scientific">Rossellomorea vietnamensis</name>
    <dbReference type="NCBI Taxonomy" id="218284"/>
    <lineage>
        <taxon>Bacteria</taxon>
        <taxon>Bacillati</taxon>
        <taxon>Bacillota</taxon>
        <taxon>Bacilli</taxon>
        <taxon>Bacillales</taxon>
        <taxon>Bacillaceae</taxon>
        <taxon>Rossellomorea</taxon>
    </lineage>
</organism>
<feature type="transmembrane region" description="Helical" evidence="1">
    <location>
        <begin position="35"/>
        <end position="55"/>
    </location>
</feature>
<gene>
    <name evidence="2" type="ORF">AM506_14680</name>
</gene>
<sequence length="59" mass="6637">MSELLFIALFVLSLMAFTFFNVSKKKHVSKNHRSIAVTIVIFSVIGMMLAVLFYLPNAS</sequence>
<evidence type="ECO:0000313" key="2">
    <source>
        <dbReference type="EMBL" id="KPL58768.1"/>
    </source>
</evidence>
<name>A0A0P6W0B4_9BACI</name>
<dbReference type="Proteomes" id="UP000050398">
    <property type="component" value="Unassembled WGS sequence"/>
</dbReference>
<proteinExistence type="predicted"/>
<evidence type="ECO:0000256" key="1">
    <source>
        <dbReference type="SAM" id="Phobius"/>
    </source>
</evidence>
<keyword evidence="1" id="KW-0812">Transmembrane</keyword>
<evidence type="ECO:0000313" key="3">
    <source>
        <dbReference type="Proteomes" id="UP000050398"/>
    </source>
</evidence>
<keyword evidence="1" id="KW-1133">Transmembrane helix</keyword>
<protein>
    <submittedName>
        <fullName evidence="2">Uncharacterized protein</fullName>
    </submittedName>
</protein>
<dbReference type="PATRIC" id="fig|218284.4.peg.1117"/>
<dbReference type="AlphaFoldDB" id="A0A0P6W0B4"/>
<keyword evidence="1" id="KW-0472">Membrane</keyword>
<dbReference type="OrthoDB" id="9866188at2"/>
<accession>A0A0P6W0B4</accession>